<dbReference type="Proteomes" id="UP000464718">
    <property type="component" value="Plasmid pvpsd2016-3"/>
</dbReference>
<dbReference type="InterPro" id="IPR025586">
    <property type="entry name" value="PcfJ"/>
</dbReference>
<dbReference type="Pfam" id="PF14284">
    <property type="entry name" value="PcfJ"/>
    <property type="match status" value="1"/>
</dbReference>
<accession>A0AAX1G144</accession>
<geneLocation type="plasmid" evidence="2">
    <name>pvpsd2016-3</name>
</geneLocation>
<dbReference type="AlphaFoldDB" id="A0AAX1G144"/>
<evidence type="ECO:0000313" key="2">
    <source>
        <dbReference type="Proteomes" id="UP000464718"/>
    </source>
</evidence>
<proteinExistence type="predicted"/>
<protein>
    <recommendedName>
        <fullName evidence="3">PcfJ-like protein</fullName>
    </recommendedName>
</protein>
<sequence length="562" mass="66844">MNAILQIAVPNTQVCLSHSVLEGLRQHYYRPMQEETMAPILPWSELRRWINSQKWMRMVERCDDKNLDTLVIFGLFRIAKNKRTQVIKMQRKTVRFDKQGQLQWRWVSASYVPELNMQNCRADSLVEFKEALSYALDALLQDLAKQGVVMVELSDKRKKIPVYQSTFDSFDETPRTTYDVDLRQSWGRECLVSRMSAQCLVLVDNAKFASRYWYKQVWDFVDKKRLSLLMKIRQCSLSAISYKEVYQFSQIQLDTEKLENNERWLPWLSILRGNQHLHYQHPDLFSYDYLRAHLPGEVSKNAIRKINRQPRQVQAILIKTRMWSPAELALVDAIQDYPTSIKVHILNDIHQRKESGVFREHHRGGQRLNDTDFQRYQRVVFRWAQYFKNMIGHVKVRKHREQWRRALRQFDDVLSWIDRESITVHKNQTWYALMQRHDNWIAEINARAEALDAEQDEATWQAAKWTSFDSKGIHIEEITLGKRLREEGQDMEHCVFSYLWDCTQQRYRVFSLQSKTERATLGLYIDPITHRCRYDQLRGYQNAAASNAMELVAKRLITQANA</sequence>
<name>A0AAX1G144_VIBPH</name>
<keyword evidence="1" id="KW-0614">Plasmid</keyword>
<evidence type="ECO:0000313" key="1">
    <source>
        <dbReference type="EMBL" id="QHH13170.1"/>
    </source>
</evidence>
<dbReference type="RefSeq" id="WP_086482413.1">
    <property type="nucleotide sequence ID" value="NZ_CP034302.1"/>
</dbReference>
<dbReference type="EMBL" id="CP034302">
    <property type="protein sequence ID" value="QHH13170.1"/>
    <property type="molecule type" value="Genomic_DNA"/>
</dbReference>
<evidence type="ECO:0008006" key="3">
    <source>
        <dbReference type="Google" id="ProtNLM"/>
    </source>
</evidence>
<gene>
    <name evidence="1" type="ORF">EHC69_28320</name>
</gene>
<reference evidence="1 2" key="1">
    <citation type="submission" date="2018-12" db="EMBL/GenBank/DDBJ databases">
        <title>Genomic insights into the evolutionary origins and pathogenicity of five Vibrio parahaemolyticus strains isolated from the shrimp with acute hepatopancreatic necrosis disease (AHPND).</title>
        <authorList>
            <person name="Yang Q."/>
            <person name="Dong X."/>
            <person name="Xie G."/>
            <person name="Fu S."/>
            <person name="Zou P."/>
            <person name="Sun J."/>
            <person name="Wang Y."/>
            <person name="Huang J."/>
        </authorList>
    </citation>
    <scope>NUCLEOTIDE SEQUENCE [LARGE SCALE GENOMIC DNA]</scope>
    <source>
        <strain evidence="1 2">20160303005-1</strain>
        <plasmid evidence="2">pvpsd2016-3</plasmid>
    </source>
</reference>
<organism evidence="1 2">
    <name type="scientific">Vibrio parahaemolyticus</name>
    <dbReference type="NCBI Taxonomy" id="670"/>
    <lineage>
        <taxon>Bacteria</taxon>
        <taxon>Pseudomonadati</taxon>
        <taxon>Pseudomonadota</taxon>
        <taxon>Gammaproteobacteria</taxon>
        <taxon>Vibrionales</taxon>
        <taxon>Vibrionaceae</taxon>
        <taxon>Vibrio</taxon>
    </lineage>
</organism>